<protein>
    <submittedName>
        <fullName evidence="1">Uncharacterized protein</fullName>
    </submittedName>
</protein>
<dbReference type="Proteomes" id="UP000026900">
    <property type="component" value="Segment"/>
</dbReference>
<keyword evidence="2" id="KW-1185">Reference proteome</keyword>
<dbReference type="GeneID" id="19526040"/>
<name>A0A024B229_9CAUD</name>
<accession>A0A024B229</accession>
<evidence type="ECO:0000313" key="2">
    <source>
        <dbReference type="Proteomes" id="UP000026900"/>
    </source>
</evidence>
<sequence>MEFLEIDLFNRYWVFHTVEYYPKGDLSDIVFTSEHWIDVERLLKEPDMETLQDFDLFLQDYNIMVFDSETKETWTPNGGWTEHRPRTIEKVDY</sequence>
<dbReference type="EMBL" id="KJ489399">
    <property type="protein sequence ID" value="AHZ10058.1"/>
    <property type="molecule type" value="Genomic_DNA"/>
</dbReference>
<dbReference type="RefSeq" id="YP_009036489.1">
    <property type="nucleotide sequence ID" value="NC_024213.1"/>
</dbReference>
<evidence type="ECO:0000313" key="1">
    <source>
        <dbReference type="EMBL" id="AHZ10058.1"/>
    </source>
</evidence>
<organism evidence="1 2">
    <name type="scientific">Bacillus phage Hakuna</name>
    <dbReference type="NCBI Taxonomy" id="1486659"/>
    <lineage>
        <taxon>Viruses</taxon>
        <taxon>Duplodnaviria</taxon>
        <taxon>Heunggongvirae</taxon>
        <taxon>Uroviricota</taxon>
        <taxon>Caudoviricetes</taxon>
        <taxon>Herelleviridae</taxon>
        <taxon>Bastillevirinae</taxon>
        <taxon>Wphvirus</taxon>
        <taxon>Wphvirus hakuna</taxon>
    </lineage>
</organism>
<dbReference type="KEGG" id="vg:19526040"/>
<reference evidence="2" key="1">
    <citation type="submission" date="2014-09" db="EMBL/GenBank/DDBJ databases">
        <authorList>
            <person name="Sauder A.B."/>
            <person name="McKenzie Q.R."/>
            <person name="Temple L.M."/>
            <person name="Alexis B.K."/>
            <person name="Al-Atrache Z."/>
            <person name="Lewis L.O."/>
            <person name="Loesser-Casey K.E."/>
            <person name="Mitchell K.J."/>
        </authorList>
    </citation>
    <scope>NUCLEOTIDE SEQUENCE [LARGE SCALE GENOMIC DNA]</scope>
</reference>
<proteinExistence type="predicted"/>